<comment type="similarity">
    <text evidence="1 3">Belongs to the enoyl-CoA hydratase/isomerase family.</text>
</comment>
<dbReference type="Gene3D" id="3.90.226.10">
    <property type="entry name" value="2-enoyl-CoA Hydratase, Chain A, domain 1"/>
    <property type="match status" value="1"/>
</dbReference>
<name>A0A1I0BHZ5_9GAMM</name>
<evidence type="ECO:0000256" key="1">
    <source>
        <dbReference type="ARBA" id="ARBA00005254"/>
    </source>
</evidence>
<dbReference type="PANTHER" id="PTHR11941:SF54">
    <property type="entry name" value="ENOYL-COA HYDRATASE, MITOCHONDRIAL"/>
    <property type="match status" value="1"/>
</dbReference>
<dbReference type="InterPro" id="IPR029045">
    <property type="entry name" value="ClpP/crotonase-like_dom_sf"/>
</dbReference>
<dbReference type="Gene3D" id="1.10.12.10">
    <property type="entry name" value="Lyase 2-enoyl-coa Hydratase, Chain A, domain 2"/>
    <property type="match status" value="1"/>
</dbReference>
<dbReference type="RefSeq" id="WP_091849389.1">
    <property type="nucleotide sequence ID" value="NZ_FOHZ01000004.1"/>
</dbReference>
<dbReference type="Proteomes" id="UP000198762">
    <property type="component" value="Unassembled WGS sequence"/>
</dbReference>
<dbReference type="AlphaFoldDB" id="A0A1I0BHZ5"/>
<dbReference type="SUPFAM" id="SSF52096">
    <property type="entry name" value="ClpP/crotonase"/>
    <property type="match status" value="1"/>
</dbReference>
<keyword evidence="5" id="KW-1185">Reference proteome</keyword>
<evidence type="ECO:0000313" key="4">
    <source>
        <dbReference type="EMBL" id="SET06183.1"/>
    </source>
</evidence>
<protein>
    <submittedName>
        <fullName evidence="4">Enoyl-CoA hydratase</fullName>
    </submittedName>
</protein>
<organism evidence="4 5">
    <name type="scientific">Marinobacter segnicrescens</name>
    <dbReference type="NCBI Taxonomy" id="430453"/>
    <lineage>
        <taxon>Bacteria</taxon>
        <taxon>Pseudomonadati</taxon>
        <taxon>Pseudomonadota</taxon>
        <taxon>Gammaproteobacteria</taxon>
        <taxon>Pseudomonadales</taxon>
        <taxon>Marinobacteraceae</taxon>
        <taxon>Marinobacter</taxon>
    </lineage>
</organism>
<dbReference type="PANTHER" id="PTHR11941">
    <property type="entry name" value="ENOYL-COA HYDRATASE-RELATED"/>
    <property type="match status" value="1"/>
</dbReference>
<evidence type="ECO:0000313" key="5">
    <source>
        <dbReference type="Proteomes" id="UP000198762"/>
    </source>
</evidence>
<dbReference type="STRING" id="430453.SAMN04487962_10415"/>
<dbReference type="FunFam" id="1.10.12.10:FF:000001">
    <property type="entry name" value="Probable enoyl-CoA hydratase, mitochondrial"/>
    <property type="match status" value="1"/>
</dbReference>
<dbReference type="GO" id="GO:0006635">
    <property type="term" value="P:fatty acid beta-oxidation"/>
    <property type="evidence" value="ECO:0007669"/>
    <property type="project" value="TreeGrafter"/>
</dbReference>
<dbReference type="GO" id="GO:0016836">
    <property type="term" value="F:hydro-lyase activity"/>
    <property type="evidence" value="ECO:0007669"/>
    <property type="project" value="UniProtKB-ARBA"/>
</dbReference>
<accession>A0A1I0BHZ5</accession>
<dbReference type="EMBL" id="FOHZ01000004">
    <property type="protein sequence ID" value="SET06183.1"/>
    <property type="molecule type" value="Genomic_DNA"/>
</dbReference>
<dbReference type="InterPro" id="IPR018376">
    <property type="entry name" value="Enoyl-CoA_hyd/isom_CS"/>
</dbReference>
<dbReference type="PROSITE" id="PS00166">
    <property type="entry name" value="ENOYL_COA_HYDRATASE"/>
    <property type="match status" value="1"/>
</dbReference>
<dbReference type="FunFam" id="3.90.226.10:FF:000009">
    <property type="entry name" value="Carnitinyl-CoA dehydratase"/>
    <property type="match status" value="1"/>
</dbReference>
<reference evidence="5" key="1">
    <citation type="submission" date="2016-10" db="EMBL/GenBank/DDBJ databases">
        <authorList>
            <person name="Varghese N."/>
            <person name="Submissions S."/>
        </authorList>
    </citation>
    <scope>NUCLEOTIDE SEQUENCE [LARGE SCALE GENOMIC DNA]</scope>
    <source>
        <strain evidence="5">CGMCC 1.6489</strain>
    </source>
</reference>
<sequence>MAILNIRRNESIVILELNRPEARNALNEEVLSALGQALVTFQYDDSVRAVVIHGAAGNFCSGADITAFDRIREDALIGPHKALGGTFWDDLAGFPKPVIAAIEGLALGGGCELALACDIVIAAETAKFGVPEVKLGVIPGGGATQRLVSAVGKAKAMTMLLTGNFISAADACADGIVARVVPEGEALDQALTMAGHIAANSPLAVALAKDAALQAFETSLSQGLKYEKQNFHLAIHSADSHEGQAAFLAKRAPHYTGK</sequence>
<gene>
    <name evidence="4" type="ORF">SAMN04487962_10415</name>
</gene>
<dbReference type="OrthoDB" id="9775794at2"/>
<dbReference type="InterPro" id="IPR001753">
    <property type="entry name" value="Enoyl-CoA_hydra/iso"/>
</dbReference>
<proteinExistence type="inferred from homology"/>
<evidence type="ECO:0000256" key="3">
    <source>
        <dbReference type="RuleBase" id="RU003707"/>
    </source>
</evidence>
<dbReference type="CDD" id="cd06558">
    <property type="entry name" value="crotonase-like"/>
    <property type="match status" value="1"/>
</dbReference>
<keyword evidence="2" id="KW-0456">Lyase</keyword>
<dbReference type="Pfam" id="PF00378">
    <property type="entry name" value="ECH_1"/>
    <property type="match status" value="1"/>
</dbReference>
<evidence type="ECO:0000256" key="2">
    <source>
        <dbReference type="ARBA" id="ARBA00023239"/>
    </source>
</evidence>
<dbReference type="InterPro" id="IPR014748">
    <property type="entry name" value="Enoyl-CoA_hydra_C"/>
</dbReference>